<comment type="caution">
    <text evidence="2">The sequence shown here is derived from an EMBL/GenBank/DDBJ whole genome shotgun (WGS) entry which is preliminary data.</text>
</comment>
<proteinExistence type="predicted"/>
<dbReference type="Proteomes" id="UP000663846">
    <property type="component" value="Unassembled WGS sequence"/>
</dbReference>
<keyword evidence="1" id="KW-1133">Transmembrane helix</keyword>
<name>A0A8H3BJM0_9AGAM</name>
<evidence type="ECO:0000256" key="1">
    <source>
        <dbReference type="SAM" id="Phobius"/>
    </source>
</evidence>
<evidence type="ECO:0008006" key="4">
    <source>
        <dbReference type="Google" id="ProtNLM"/>
    </source>
</evidence>
<keyword evidence="1" id="KW-0812">Transmembrane</keyword>
<gene>
    <name evidence="2" type="ORF">RDB_LOCUS155667</name>
</gene>
<keyword evidence="1" id="KW-0472">Membrane</keyword>
<feature type="transmembrane region" description="Helical" evidence="1">
    <location>
        <begin position="487"/>
        <end position="507"/>
    </location>
</feature>
<feature type="transmembrane region" description="Helical" evidence="1">
    <location>
        <begin position="36"/>
        <end position="61"/>
    </location>
</feature>
<sequence>MDVRYSTLPGAPIEPQTLSSDADLFREGEETTKRAWIGNAMALVLHCIFSLGIALFILLYVENRHFNVSERFAQVRTSRGNETLPFNPTQSDIVTVLSSMIITQKLALSIWSTPLCWHIAVFLMENRGLRYRDLTTLVSYRVLTPKLHLRSLPAFITGTLLLASLAANLASPALTGAIAWVPDNQLAHGLAIEPVRFEDIDESTITKAESAYWSGIGTRQVAALVAVGLAGIGWGQDPEQDTLKRVSRSFAGLAVNSRIEHITLPYFKINSLHWIETVESIPIYDNTSSLYSKVIELGANSSPVGLPAFTLGSMFLVPNASTNWENDSLKPTVAHETRLLMLYYGVGDNNLTTTLPSNTFILTRGIQRYTFAWVTFSAGVERCKEYQCVISAPSTIRNDTAMGIEPVPHVLTFQAISMAIAVAVFQTTSNISLPSPTSINEYVEAVLVRAYSTSWESLSIRLDNSFNNASYIPAFPALLAQVNLVRVYLWLWAQLLVTCLGALFMIVQLRFSKYSFINDDDSLTAFYLDTSTIPMSGDAKLLKEGGVLKVEQYGDRLKVKVE</sequence>
<evidence type="ECO:0000313" key="2">
    <source>
        <dbReference type="EMBL" id="CAE6458474.1"/>
    </source>
</evidence>
<organism evidence="2 3">
    <name type="scientific">Rhizoctonia solani</name>
    <dbReference type="NCBI Taxonomy" id="456999"/>
    <lineage>
        <taxon>Eukaryota</taxon>
        <taxon>Fungi</taxon>
        <taxon>Dikarya</taxon>
        <taxon>Basidiomycota</taxon>
        <taxon>Agaricomycotina</taxon>
        <taxon>Agaricomycetes</taxon>
        <taxon>Cantharellales</taxon>
        <taxon>Ceratobasidiaceae</taxon>
        <taxon>Rhizoctonia</taxon>
    </lineage>
</organism>
<protein>
    <recommendedName>
        <fullName evidence="4">Transmembrane protein</fullName>
    </recommendedName>
</protein>
<dbReference type="EMBL" id="CAJMWS010000680">
    <property type="protein sequence ID" value="CAE6458474.1"/>
    <property type="molecule type" value="Genomic_DNA"/>
</dbReference>
<reference evidence="2" key="1">
    <citation type="submission" date="2021-01" db="EMBL/GenBank/DDBJ databases">
        <authorList>
            <person name="Kaushik A."/>
        </authorList>
    </citation>
    <scope>NUCLEOTIDE SEQUENCE</scope>
    <source>
        <strain evidence="2">AG1-1C</strain>
    </source>
</reference>
<evidence type="ECO:0000313" key="3">
    <source>
        <dbReference type="Proteomes" id="UP000663846"/>
    </source>
</evidence>
<dbReference type="AlphaFoldDB" id="A0A8H3BJM0"/>
<accession>A0A8H3BJM0</accession>